<keyword evidence="2" id="KW-1185">Reference proteome</keyword>
<sequence>MAEVNVNSLITPDRSESGESVSSDNGCSRLLHDQRISFSSGDDVHNARRNSTGKPSPTDSNHKVVPHYLRASTGSCHDFCKFGRKEAFEEKKRYPLWKRTITAVSNKQNPVGTTAQGEMKKPMAFKTTTSARSKSPSLGPKAALAVVQSPDPPEIIKREVSTSKKFEVSLKPPLSAEKKMLKTEKKSSPEVHSPSVQPRLTKKSKKISSNSSEKHSSSMQPELMKQSKKIYSNSSEKHSPSQQPELMKQSKKKIATKFQEPSPSMQPKLRQQSRKKINTISEKLPQSEEPQLIKQTASSYPLESGKETKKAEKGMRFLRKKIYPSPQPQPVTAKLSPSSQIPGGIAAKGRRQDSIKTGKITLVSKSPAKKTLLPSSNSASTRCSTSITISPKAGKPRGSKLISSPLSRNRMQKAAVEEAITEKVPEKTLHVVEMDNKSIQPELAGDSDVIPSLSSQSCLSPDSLSEPQSSSLPSHEEEEEDEVETEEEEEEEEVDIEHEEEGEENGNSCGKAEDLISEKTANTNGIKAVGDNCRKTPRRGPINSESRDSMAVKLRFRRGKVVDVRSESSGPRRLRFRRARVIEENHDSKNEMRRKFIKKKGDDGGHGNDTNISDKKVVLRHQDSQEKKDAQGLFNNVIEETASKLVESQKSKVKALVGAFETVISLQEKKPSSQPAP</sequence>
<evidence type="ECO:0000313" key="1">
    <source>
        <dbReference type="EMBL" id="KAI5665699.1"/>
    </source>
</evidence>
<evidence type="ECO:0000313" key="2">
    <source>
        <dbReference type="Proteomes" id="UP001060085"/>
    </source>
</evidence>
<gene>
    <name evidence="1" type="ORF">M9H77_15552</name>
</gene>
<comment type="caution">
    <text evidence="1">The sequence shown here is derived from an EMBL/GenBank/DDBJ whole genome shotgun (WGS) entry which is preliminary data.</text>
</comment>
<proteinExistence type="predicted"/>
<dbReference type="Proteomes" id="UP001060085">
    <property type="component" value="Linkage Group LG04"/>
</dbReference>
<name>A0ACC0AZW1_CATRO</name>
<organism evidence="1 2">
    <name type="scientific">Catharanthus roseus</name>
    <name type="common">Madagascar periwinkle</name>
    <name type="synonym">Vinca rosea</name>
    <dbReference type="NCBI Taxonomy" id="4058"/>
    <lineage>
        <taxon>Eukaryota</taxon>
        <taxon>Viridiplantae</taxon>
        <taxon>Streptophyta</taxon>
        <taxon>Embryophyta</taxon>
        <taxon>Tracheophyta</taxon>
        <taxon>Spermatophyta</taxon>
        <taxon>Magnoliopsida</taxon>
        <taxon>eudicotyledons</taxon>
        <taxon>Gunneridae</taxon>
        <taxon>Pentapetalae</taxon>
        <taxon>asterids</taxon>
        <taxon>lamiids</taxon>
        <taxon>Gentianales</taxon>
        <taxon>Apocynaceae</taxon>
        <taxon>Rauvolfioideae</taxon>
        <taxon>Vinceae</taxon>
        <taxon>Catharanthinae</taxon>
        <taxon>Catharanthus</taxon>
    </lineage>
</organism>
<protein>
    <submittedName>
        <fullName evidence="1">Uncharacterized protein</fullName>
    </submittedName>
</protein>
<accession>A0ACC0AZW1</accession>
<reference evidence="2" key="1">
    <citation type="journal article" date="2023" name="Nat. Plants">
        <title>Single-cell RNA sequencing provides a high-resolution roadmap for understanding the multicellular compartmentation of specialized metabolism.</title>
        <authorList>
            <person name="Sun S."/>
            <person name="Shen X."/>
            <person name="Li Y."/>
            <person name="Li Y."/>
            <person name="Wang S."/>
            <person name="Li R."/>
            <person name="Zhang H."/>
            <person name="Shen G."/>
            <person name="Guo B."/>
            <person name="Wei J."/>
            <person name="Xu J."/>
            <person name="St-Pierre B."/>
            <person name="Chen S."/>
            <person name="Sun C."/>
        </authorList>
    </citation>
    <scope>NUCLEOTIDE SEQUENCE [LARGE SCALE GENOMIC DNA]</scope>
</reference>
<dbReference type="EMBL" id="CM044704">
    <property type="protein sequence ID" value="KAI5665699.1"/>
    <property type="molecule type" value="Genomic_DNA"/>
</dbReference>